<comment type="caution">
    <text evidence="4">The sequence shown here is derived from an EMBL/GenBank/DDBJ whole genome shotgun (WGS) entry which is preliminary data.</text>
</comment>
<dbReference type="Pfam" id="PF07842">
    <property type="entry name" value="GCFC"/>
    <property type="match status" value="1"/>
</dbReference>
<dbReference type="GO" id="GO:0071008">
    <property type="term" value="C:U2-type post-mRNA release spliceosomal complex"/>
    <property type="evidence" value="ECO:0007669"/>
    <property type="project" value="TreeGrafter"/>
</dbReference>
<dbReference type="InterPro" id="IPR022783">
    <property type="entry name" value="GCFC_dom"/>
</dbReference>
<feature type="domain" description="GCF C-terminal" evidence="2">
    <location>
        <begin position="345"/>
        <end position="520"/>
    </location>
</feature>
<dbReference type="InterPro" id="IPR045211">
    <property type="entry name" value="TFP11/STIP/Ntr1"/>
</dbReference>
<evidence type="ECO:0000256" key="1">
    <source>
        <dbReference type="SAM" id="MobiDB-lite"/>
    </source>
</evidence>
<protein>
    <submittedName>
        <fullName evidence="4">Uncharacterized protein</fullName>
    </submittedName>
</protein>
<dbReference type="AlphaFoldDB" id="A0A815V9Z1"/>
<evidence type="ECO:0000313" key="4">
    <source>
        <dbReference type="EMBL" id="CAF1527750.1"/>
    </source>
</evidence>
<feature type="domain" description="DNA-dependent protein kinase catalytic subunit CC1/2" evidence="3">
    <location>
        <begin position="574"/>
        <end position="696"/>
    </location>
</feature>
<evidence type="ECO:0000259" key="2">
    <source>
        <dbReference type="Pfam" id="PF07842"/>
    </source>
</evidence>
<organism evidence="4 5">
    <name type="scientific">Rotaria sordida</name>
    <dbReference type="NCBI Taxonomy" id="392033"/>
    <lineage>
        <taxon>Eukaryota</taxon>
        <taxon>Metazoa</taxon>
        <taxon>Spiralia</taxon>
        <taxon>Gnathifera</taxon>
        <taxon>Rotifera</taxon>
        <taxon>Eurotatoria</taxon>
        <taxon>Bdelloidea</taxon>
        <taxon>Philodinida</taxon>
        <taxon>Philodinidae</taxon>
        <taxon>Rotaria</taxon>
    </lineage>
</organism>
<proteinExistence type="predicted"/>
<dbReference type="PANTHER" id="PTHR23329:SF1">
    <property type="entry name" value="TUFTELIN-INTERACTING PROTEIN 11"/>
    <property type="match status" value="1"/>
</dbReference>
<sequence>MSTEINSTSSPSTSQQQITSVQQSDKHLIESLNSTIEKRSLMLIDQFEEYFRIAKYQLVQLNNTNVKEQTEELINKTAQIQNEKYILDKYGTIICRNPLVRGFINALAHGISDDWNDLQKTIQKSLGYITEGLCQSLRVHLEQVLVSQYEPTIINQLLLIECQLVLLLGEIAYKQSGDMENNPQNRSLAKDSEDDHHLVLNENKKKETSEQEDTFETIDDVLLKEQPTKSVIKEYNLKEINTIGREQSILQYYKLLINENCDKLNINKLTSNDVIQTTNLLIEPGGQMISHSYKPEKLMTNNVNELIRELNKSKELSSKSYELLCNLRQCEKTMNEITNLLDLYSLQESFKYLKLNFSKEYEEHHLYDDVVSVLYPYLKQYLSSNWNIFNDNHNQELIDLFLKWRIILQYVTIGLIIDDDSASKANMNLYDYLIWSTWMPVIQETIQQWNLCESDSLINFLKQWQACVPEYLLDYIRDQLILPKLLIEVELLDSKCDSTAVHSDIRCVKFRTLKYLESLGNRINHYLVDDTLNYLIKEAATLDNDNHITFNAPVYELEPIIHLDIFLPRIVDLSLHSSDCQHQNSTYLKNAASIIKRILSISLHPNSSKRLGSTEWEALVDVYTLQLLYVFGESLAIPKGDDPSLSSFMINFSYMVEAFFIGTQQQAIRALSHIERIIIKEKSYLFVQATPKQHRPP</sequence>
<dbReference type="Pfam" id="PF20502">
    <property type="entry name" value="DNAPKcs_CC1-2"/>
    <property type="match status" value="1"/>
</dbReference>
<evidence type="ECO:0000313" key="5">
    <source>
        <dbReference type="Proteomes" id="UP000663870"/>
    </source>
</evidence>
<feature type="region of interest" description="Disordered" evidence="1">
    <location>
        <begin position="1"/>
        <end position="20"/>
    </location>
</feature>
<accession>A0A815V9Z1</accession>
<dbReference type="GO" id="GO:0000390">
    <property type="term" value="P:spliceosomal complex disassembly"/>
    <property type="evidence" value="ECO:0007669"/>
    <property type="project" value="InterPro"/>
</dbReference>
<dbReference type="InterPro" id="IPR046803">
    <property type="entry name" value="DNAPKcs_CC1-2"/>
</dbReference>
<dbReference type="PANTHER" id="PTHR23329">
    <property type="entry name" value="TUFTELIN-INTERACTING PROTEIN 11-RELATED"/>
    <property type="match status" value="1"/>
</dbReference>
<gene>
    <name evidence="4" type="ORF">JXQ802_LOCUS42004</name>
</gene>
<name>A0A815V9Z1_9BILA</name>
<dbReference type="EMBL" id="CAJNOL010002770">
    <property type="protein sequence ID" value="CAF1527750.1"/>
    <property type="molecule type" value="Genomic_DNA"/>
</dbReference>
<keyword evidence="5" id="KW-1185">Reference proteome</keyword>
<dbReference type="Proteomes" id="UP000663870">
    <property type="component" value="Unassembled WGS sequence"/>
</dbReference>
<evidence type="ECO:0000259" key="3">
    <source>
        <dbReference type="Pfam" id="PF20502"/>
    </source>
</evidence>
<reference evidence="4" key="1">
    <citation type="submission" date="2021-02" db="EMBL/GenBank/DDBJ databases">
        <authorList>
            <person name="Nowell W R."/>
        </authorList>
    </citation>
    <scope>NUCLEOTIDE SEQUENCE</scope>
</reference>